<evidence type="ECO:0000313" key="3">
    <source>
        <dbReference type="Proteomes" id="UP000677082"/>
    </source>
</evidence>
<protein>
    <submittedName>
        <fullName evidence="2">Uncharacterized protein</fullName>
    </submittedName>
</protein>
<sequence length="287" mass="30990">MAAPATSPQPTDRAGRHRLWFHLDDVLPLAAHAASTPRQALTREQLTAHAPSLPALIWARTGDADTLASNGDPGWYDPDGDPHRVRSRSWVRPGSRRPEPTGPAGGYLPLRSVPGLGIQVIDWLREAAVAGCHWLSIDITRARPVIGADRLDVVEQRGDLYPPDVTWLPAAVACVPTTGSGTYPALVADGYRNTLGGEIARFDTHTVAHMILDLAAAQAADGHQPGPRPVLRWSGDRVEVFEQHDLGGIPALRRYDVIGPDADGHYPVGAHLWPWLRTDMHMPAGAA</sequence>
<proteinExistence type="predicted"/>
<dbReference type="EMBL" id="BOQN01000023">
    <property type="protein sequence ID" value="GIM90125.1"/>
    <property type="molecule type" value="Genomic_DNA"/>
</dbReference>
<reference evidence="2 3" key="1">
    <citation type="submission" date="2021-03" db="EMBL/GenBank/DDBJ databases">
        <title>Whole genome shotgun sequence of Actinoplanes toevensis NBRC 105298.</title>
        <authorList>
            <person name="Komaki H."/>
            <person name="Tamura T."/>
        </authorList>
    </citation>
    <scope>NUCLEOTIDE SEQUENCE [LARGE SCALE GENOMIC DNA]</scope>
    <source>
        <strain evidence="2 3">NBRC 105298</strain>
    </source>
</reference>
<dbReference type="Proteomes" id="UP000677082">
    <property type="component" value="Unassembled WGS sequence"/>
</dbReference>
<name>A0A919W336_9ACTN</name>
<evidence type="ECO:0000313" key="2">
    <source>
        <dbReference type="EMBL" id="GIM90125.1"/>
    </source>
</evidence>
<accession>A0A919W336</accession>
<feature type="region of interest" description="Disordered" evidence="1">
    <location>
        <begin position="69"/>
        <end position="106"/>
    </location>
</feature>
<dbReference type="AlphaFoldDB" id="A0A919W336"/>
<keyword evidence="3" id="KW-1185">Reference proteome</keyword>
<dbReference type="RefSeq" id="WP_213006073.1">
    <property type="nucleotide sequence ID" value="NZ_BOQN01000023.1"/>
</dbReference>
<gene>
    <name evidence="2" type="ORF">Ato02nite_019180</name>
</gene>
<organism evidence="2 3">
    <name type="scientific">Paractinoplanes toevensis</name>
    <dbReference type="NCBI Taxonomy" id="571911"/>
    <lineage>
        <taxon>Bacteria</taxon>
        <taxon>Bacillati</taxon>
        <taxon>Actinomycetota</taxon>
        <taxon>Actinomycetes</taxon>
        <taxon>Micromonosporales</taxon>
        <taxon>Micromonosporaceae</taxon>
        <taxon>Paractinoplanes</taxon>
    </lineage>
</organism>
<evidence type="ECO:0000256" key="1">
    <source>
        <dbReference type="SAM" id="MobiDB-lite"/>
    </source>
</evidence>
<comment type="caution">
    <text evidence="2">The sequence shown here is derived from an EMBL/GenBank/DDBJ whole genome shotgun (WGS) entry which is preliminary data.</text>
</comment>